<comment type="catalytic activity">
    <reaction evidence="7">
        <text>L-methionine + H2O = methanethiol + 2-oxobutanoate + NH4(+)</text>
        <dbReference type="Rhea" id="RHEA:23800"/>
        <dbReference type="ChEBI" id="CHEBI:15377"/>
        <dbReference type="ChEBI" id="CHEBI:16007"/>
        <dbReference type="ChEBI" id="CHEBI:16763"/>
        <dbReference type="ChEBI" id="CHEBI:28938"/>
        <dbReference type="ChEBI" id="CHEBI:57844"/>
        <dbReference type="EC" id="4.4.1.11"/>
    </reaction>
</comment>
<keyword evidence="5" id="KW-0663">Pyridoxal phosphate</keyword>
<evidence type="ECO:0000256" key="3">
    <source>
        <dbReference type="ARBA" id="ARBA00012222"/>
    </source>
</evidence>
<dbReference type="PROSITE" id="PS00868">
    <property type="entry name" value="CYS_MET_METAB_PP"/>
    <property type="match status" value="1"/>
</dbReference>
<evidence type="ECO:0000256" key="5">
    <source>
        <dbReference type="ARBA" id="ARBA00022898"/>
    </source>
</evidence>
<comment type="cofactor">
    <cofactor evidence="1">
        <name>pyridoxal 5'-phosphate</name>
        <dbReference type="ChEBI" id="CHEBI:597326"/>
    </cofactor>
</comment>
<proteinExistence type="inferred from homology"/>
<evidence type="ECO:0000313" key="8">
    <source>
        <dbReference type="EMBL" id="PJE80060.1"/>
    </source>
</evidence>
<dbReference type="AlphaFoldDB" id="A0A2H9T9Z7"/>
<dbReference type="CDD" id="cd00614">
    <property type="entry name" value="CGS_like"/>
    <property type="match status" value="1"/>
</dbReference>
<dbReference type="EC" id="4.4.1.11" evidence="3"/>
<dbReference type="FunFam" id="3.90.1150.10:FF:000008">
    <property type="entry name" value="Cystathionine gamma-synthase"/>
    <property type="match status" value="1"/>
</dbReference>
<dbReference type="SUPFAM" id="SSF53383">
    <property type="entry name" value="PLP-dependent transferases"/>
    <property type="match status" value="1"/>
</dbReference>
<comment type="caution">
    <text evidence="8">The sequence shown here is derived from an EMBL/GenBank/DDBJ whole genome shotgun (WGS) entry which is preliminary data.</text>
</comment>
<dbReference type="FunFam" id="3.40.640.10:FF:000046">
    <property type="entry name" value="Cystathionine gamma-lyase"/>
    <property type="match status" value="1"/>
</dbReference>
<evidence type="ECO:0000256" key="6">
    <source>
        <dbReference type="ARBA" id="ARBA00023239"/>
    </source>
</evidence>
<keyword evidence="6 8" id="KW-0456">Lyase</keyword>
<accession>A0A2H9T9Z7</accession>
<evidence type="ECO:0000256" key="2">
    <source>
        <dbReference type="ARBA" id="ARBA00008667"/>
    </source>
</evidence>
<dbReference type="Gene3D" id="3.90.1150.10">
    <property type="entry name" value="Aspartate Aminotransferase, domain 1"/>
    <property type="match status" value="1"/>
</dbReference>
<dbReference type="InterPro" id="IPR015424">
    <property type="entry name" value="PyrdxlP-dep_Trfase"/>
</dbReference>
<reference evidence="8" key="1">
    <citation type="journal article" date="2017" name="Appl. Environ. Microbiol.">
        <title>Molecular characterization of an Endozoicomonas-like organism causing infection in king scallop Pecten maximus L.</title>
        <authorList>
            <person name="Cano I."/>
            <person name="van Aerle R."/>
            <person name="Ross S."/>
            <person name="Verner-Jeffreys D.W."/>
            <person name="Paley R.K."/>
            <person name="Rimmer G."/>
            <person name="Ryder D."/>
            <person name="Hooper P."/>
            <person name="Stone D."/>
            <person name="Feist S.W."/>
        </authorList>
    </citation>
    <scope>NUCLEOTIDE SEQUENCE</scope>
</reference>
<dbReference type="InterPro" id="IPR006237">
    <property type="entry name" value="L-Met_gamma_lys"/>
</dbReference>
<dbReference type="PIRSF" id="PIRSF001434">
    <property type="entry name" value="CGS"/>
    <property type="match status" value="1"/>
</dbReference>
<dbReference type="NCBIfam" id="TIGR01328">
    <property type="entry name" value="met_gam_lyase"/>
    <property type="match status" value="1"/>
</dbReference>
<dbReference type="InterPro" id="IPR054542">
    <property type="entry name" value="Cys_met_metab_PP"/>
</dbReference>
<dbReference type="PANTHER" id="PTHR11808">
    <property type="entry name" value="TRANS-SULFURATION ENZYME FAMILY MEMBER"/>
    <property type="match status" value="1"/>
</dbReference>
<dbReference type="Gene3D" id="3.40.640.10">
    <property type="entry name" value="Type I PLP-dependent aspartate aminotransferase-like (Major domain)"/>
    <property type="match status" value="1"/>
</dbReference>
<dbReference type="EMBL" id="NSIT01000034">
    <property type="protein sequence ID" value="PJE80060.1"/>
    <property type="molecule type" value="Genomic_DNA"/>
</dbReference>
<dbReference type="InterPro" id="IPR015422">
    <property type="entry name" value="PyrdxlP-dep_Trfase_small"/>
</dbReference>
<dbReference type="GO" id="GO:0018826">
    <property type="term" value="F:methionine gamma-lyase activity"/>
    <property type="evidence" value="ECO:0007669"/>
    <property type="project" value="UniProtKB-EC"/>
</dbReference>
<protein>
    <recommendedName>
        <fullName evidence="4">L-methionine gamma-lyase</fullName>
        <ecNumber evidence="3">4.4.1.11</ecNumber>
    </recommendedName>
</protein>
<dbReference type="InterPro" id="IPR000277">
    <property type="entry name" value="Cys/Met-Metab_PyrdxlP-dep_enz"/>
</dbReference>
<evidence type="ECO:0000256" key="1">
    <source>
        <dbReference type="ARBA" id="ARBA00001933"/>
    </source>
</evidence>
<dbReference type="GO" id="GO:0005737">
    <property type="term" value="C:cytoplasm"/>
    <property type="evidence" value="ECO:0007669"/>
    <property type="project" value="TreeGrafter"/>
</dbReference>
<sequence>MSEPHYGFDTRAIHTGYNPEDHQMALNPPVYMTSTYGFKNVQHGADLFAGKCKGHFYSRISNPTDSVLETRLADLEDAESAVTTASGMGAITSLCWTLLKSGDEVVADKTLYGCTFAFFQHGLTKFGVTVHWVDLSDIRAAKAAINEKTRVVFFETPANPTLSLVDISAISQIAHQYNQCRVVVDNTFATPVLQKPLTLGADFVVHSITKYLGGHGDLIAGCVMGKKEEIDQVRLVGVKDMTGASLTPLHAHLIMRGIKTLSLRVERHCHNALEVAKYLEKHPKIETVHYPWLPSHPQYRLAEKQMQKGGGMVCFEMKSGLIDGIKLMNSLKLVTLAVSLGDAESLIEHPASMTHSAYTKEERKAFGISDGLVRMSVGLESCEDILLDLDQALASL</sequence>
<evidence type="ECO:0000256" key="4">
    <source>
        <dbReference type="ARBA" id="ARBA00019040"/>
    </source>
</evidence>
<dbReference type="GO" id="GO:0019346">
    <property type="term" value="P:transsulfuration"/>
    <property type="evidence" value="ECO:0007669"/>
    <property type="project" value="InterPro"/>
</dbReference>
<dbReference type="Pfam" id="PF01053">
    <property type="entry name" value="Cys_Met_Meta_PP"/>
    <property type="match status" value="1"/>
</dbReference>
<gene>
    <name evidence="8" type="primary">mdeA</name>
    <name evidence="8" type="ORF">CI610_00959</name>
</gene>
<comment type="similarity">
    <text evidence="2">Belongs to the trans-sulfuration enzymes family. L-methionine gamma-lyase subfamily.</text>
</comment>
<dbReference type="GO" id="GO:0030170">
    <property type="term" value="F:pyridoxal phosphate binding"/>
    <property type="evidence" value="ECO:0007669"/>
    <property type="project" value="InterPro"/>
</dbReference>
<dbReference type="PANTHER" id="PTHR11808:SF80">
    <property type="entry name" value="CYSTATHIONINE GAMMA-LYASE"/>
    <property type="match status" value="1"/>
</dbReference>
<evidence type="ECO:0000256" key="7">
    <source>
        <dbReference type="ARBA" id="ARBA00049180"/>
    </source>
</evidence>
<organism evidence="8">
    <name type="scientific">invertebrate metagenome</name>
    <dbReference type="NCBI Taxonomy" id="1711999"/>
    <lineage>
        <taxon>unclassified sequences</taxon>
        <taxon>metagenomes</taxon>
        <taxon>organismal metagenomes</taxon>
    </lineage>
</organism>
<dbReference type="InterPro" id="IPR015421">
    <property type="entry name" value="PyrdxlP-dep_Trfase_major"/>
</dbReference>
<name>A0A2H9T9Z7_9ZZZZ</name>